<evidence type="ECO:0000313" key="2">
    <source>
        <dbReference type="Proteomes" id="UP001144978"/>
    </source>
</evidence>
<name>A0ACC1Q052_9APHY</name>
<accession>A0ACC1Q052</accession>
<gene>
    <name evidence="1" type="ORF">NUW54_g4216</name>
</gene>
<protein>
    <submittedName>
        <fullName evidence="1">Uncharacterized protein</fullName>
    </submittedName>
</protein>
<sequence length="361" mass="40979">MPNQHLRLAVVSAVASVALAAGTSDKTPYHTSRLSGEDWIRELVTGHDDRIHNELGMHQEVFLLLVRTLRSLGYQDSREVILEEQLGIFLYTCRTGLSVRHVGERFQRANATIAKYFKKMLLAFSSAPFYTTYVRLPPEDEPTPARIYHDPRYHPFFAHVLGAADGSHITTAPPAEERGPSRNRKGGVSQNIFATCTLDTLLFTYVLSGIEGSATDATVFRMAREADFRVPDGRYYLADAGYGFLDVLLVPYRGVRYHLAEWGRANVKPVNKEELFNLRHAKLRNAIERLFGILKKRFPILRSGCEYRMKHQVRLPPALCALHNFIRLHDPSEIHDFNDIHEDPDRAPSTGLAKHARYAQD</sequence>
<comment type="caution">
    <text evidence="1">The sequence shown here is derived from an EMBL/GenBank/DDBJ whole genome shotgun (WGS) entry which is preliminary data.</text>
</comment>
<evidence type="ECO:0000313" key="1">
    <source>
        <dbReference type="EMBL" id="KAJ3005722.1"/>
    </source>
</evidence>
<reference evidence="1" key="1">
    <citation type="submission" date="2022-08" db="EMBL/GenBank/DDBJ databases">
        <title>Genome Sequence of Pycnoporus sanguineus.</title>
        <authorList>
            <person name="Buettner E."/>
        </authorList>
    </citation>
    <scope>NUCLEOTIDE SEQUENCE</scope>
    <source>
        <strain evidence="1">CG-C14</strain>
    </source>
</reference>
<dbReference type="Proteomes" id="UP001144978">
    <property type="component" value="Unassembled WGS sequence"/>
</dbReference>
<keyword evidence="2" id="KW-1185">Reference proteome</keyword>
<organism evidence="1 2">
    <name type="scientific">Trametes sanguinea</name>
    <dbReference type="NCBI Taxonomy" id="158606"/>
    <lineage>
        <taxon>Eukaryota</taxon>
        <taxon>Fungi</taxon>
        <taxon>Dikarya</taxon>
        <taxon>Basidiomycota</taxon>
        <taxon>Agaricomycotina</taxon>
        <taxon>Agaricomycetes</taxon>
        <taxon>Polyporales</taxon>
        <taxon>Polyporaceae</taxon>
        <taxon>Trametes</taxon>
    </lineage>
</organism>
<dbReference type="EMBL" id="JANSHE010000944">
    <property type="protein sequence ID" value="KAJ3005722.1"/>
    <property type="molecule type" value="Genomic_DNA"/>
</dbReference>
<proteinExistence type="predicted"/>